<dbReference type="RefSeq" id="WP_127437797.1">
    <property type="nucleotide sequence ID" value="NZ_CP121271.1"/>
</dbReference>
<reference evidence="1" key="1">
    <citation type="submission" date="2023-03" db="EMBL/GenBank/DDBJ databases">
        <title>Borrelidin-producing and root-colonizing Streptomyces rochei is a potent biopesticide for soil-borne oomycete-caused plant diseases.</title>
        <authorList>
            <person name="Zhou D."/>
            <person name="Wang X."/>
            <person name="Navarro-Munoz J.C."/>
            <person name="Li W."/>
            <person name="Li J."/>
            <person name="Jiu M."/>
            <person name="Deng S."/>
            <person name="Ye Y."/>
            <person name="Daly P."/>
            <person name="Wei L."/>
        </authorList>
    </citation>
    <scope>NUCLEOTIDE SEQUENCE</scope>
    <source>
        <strain evidence="1">JK1</strain>
    </source>
</reference>
<dbReference type="GeneID" id="90947363"/>
<gene>
    <name evidence="1" type="ORF">P7W03_35030</name>
</gene>
<evidence type="ECO:0000313" key="2">
    <source>
        <dbReference type="Proteomes" id="UP001231701"/>
    </source>
</evidence>
<protein>
    <submittedName>
        <fullName evidence="1">Uncharacterized protein</fullName>
    </submittedName>
</protein>
<proteinExistence type="predicted"/>
<dbReference type="InterPro" id="IPR011048">
    <property type="entry name" value="Haem_d1_sf"/>
</dbReference>
<organism evidence="1 2">
    <name type="scientific">Streptomyces rochei</name>
    <name type="common">Streptomyces parvullus</name>
    <dbReference type="NCBI Taxonomy" id="1928"/>
    <lineage>
        <taxon>Bacteria</taxon>
        <taxon>Bacillati</taxon>
        <taxon>Actinomycetota</taxon>
        <taxon>Actinomycetes</taxon>
        <taxon>Kitasatosporales</taxon>
        <taxon>Streptomycetaceae</taxon>
        <taxon>Streptomyces</taxon>
        <taxon>Streptomyces rochei group</taxon>
    </lineage>
</organism>
<sequence length="213" mass="23469">MTASGEHPPQSWAFLGVGDPFQVVHDEQRGLLAVAGTPTHGRATPVAVYDSRSFTRRALVRSRFPVHALAFHPRRPLLAVGTGKYDGGYFFEGELLLLHLKSDAVASLIENEFGRQVLGLEWLDERTLRVLMAPPDDWQDEAAHEYGHVAAVDRADWAAVPARSLSGRDLAGPRVHAPRPTPHEAAQRAEATLRSLWQAQRGAGLIPTWRPAR</sequence>
<dbReference type="Proteomes" id="UP001231701">
    <property type="component" value="Chromosome"/>
</dbReference>
<dbReference type="AlphaFoldDB" id="A0AAX3ZTP2"/>
<evidence type="ECO:0000313" key="1">
    <source>
        <dbReference type="EMBL" id="WMC90524.1"/>
    </source>
</evidence>
<accession>A0AAX3ZTP2</accession>
<dbReference type="SUPFAM" id="SSF51004">
    <property type="entry name" value="C-terminal (heme d1) domain of cytochrome cd1-nitrite reductase"/>
    <property type="match status" value="1"/>
</dbReference>
<name>A0AAX3ZTP2_STRRO</name>
<dbReference type="EMBL" id="CP121271">
    <property type="protein sequence ID" value="WMC90524.1"/>
    <property type="molecule type" value="Genomic_DNA"/>
</dbReference>